<evidence type="ECO:0000313" key="7">
    <source>
        <dbReference type="EMBL" id="OZC04568.1"/>
    </source>
</evidence>
<keyword evidence="2" id="KW-0813">Transport</keyword>
<evidence type="ECO:0000313" key="8">
    <source>
        <dbReference type="Proteomes" id="UP000216446"/>
    </source>
</evidence>
<proteinExistence type="inferred from homology"/>
<name>A0A259U403_9BACT</name>
<dbReference type="SMART" id="SM00382">
    <property type="entry name" value="AAA"/>
    <property type="match status" value="1"/>
</dbReference>
<feature type="domain" description="ABC transporter" evidence="6">
    <location>
        <begin position="2"/>
        <end position="232"/>
    </location>
</feature>
<keyword evidence="8" id="KW-1185">Reference proteome</keyword>
<evidence type="ECO:0000259" key="6">
    <source>
        <dbReference type="PROSITE" id="PS50893"/>
    </source>
</evidence>
<dbReference type="InterPro" id="IPR003439">
    <property type="entry name" value="ABC_transporter-like_ATP-bd"/>
</dbReference>
<dbReference type="InParanoid" id="A0A259U403"/>
<reference evidence="7 8" key="1">
    <citation type="submission" date="2016-11" db="EMBL/GenBank/DDBJ databases">
        <title>Study of marine rhodopsin-containing bacteria.</title>
        <authorList>
            <person name="Yoshizawa S."/>
            <person name="Kumagai Y."/>
            <person name="Kogure K."/>
        </authorList>
    </citation>
    <scope>NUCLEOTIDE SEQUENCE [LARGE SCALE GENOMIC DNA]</scope>
    <source>
        <strain evidence="7 8">SG-29</strain>
    </source>
</reference>
<evidence type="ECO:0000256" key="3">
    <source>
        <dbReference type="ARBA" id="ARBA00022458"/>
    </source>
</evidence>
<dbReference type="PROSITE" id="PS50893">
    <property type="entry name" value="ABC_TRANSPORTER_2"/>
    <property type="match status" value="1"/>
</dbReference>
<dbReference type="Gene3D" id="3.40.50.300">
    <property type="entry name" value="P-loop containing nucleotide triphosphate hydrolases"/>
    <property type="match status" value="1"/>
</dbReference>
<comment type="similarity">
    <text evidence="1">Belongs to the ABC transporter superfamily.</text>
</comment>
<dbReference type="InterPro" id="IPR017871">
    <property type="entry name" value="ABC_transporter-like_CS"/>
</dbReference>
<sequence>MIQVDDVHVGFDGNEILHGISFAVEPGRVAGYIGPNGAGKTTTMRLLTGTLAPDSGRVVVGGVDVAKDAVGAKRRFGFVPEHGHLYESFSPEEYLRFIGRMHGLGEKPLAERAGAMLSFWGLEANALQPMASFSKGMKQKVLISAALLHDPPVLLLDEPLSGLDAYAVLQVRALLRALARQGTTVFYSSHLLDAVEKVADQVILIRDGAILADGSPAQILEAAGEGSLEGAFSRLTSAADAEAEAEALIASAFGRAESI</sequence>
<dbReference type="CDD" id="cd03230">
    <property type="entry name" value="ABC_DR_subfamily_A"/>
    <property type="match status" value="1"/>
</dbReference>
<dbReference type="PANTHER" id="PTHR42711:SF5">
    <property type="entry name" value="ABC TRANSPORTER ATP-BINDING PROTEIN NATA"/>
    <property type="match status" value="1"/>
</dbReference>
<protein>
    <recommendedName>
        <fullName evidence="6">ABC transporter domain-containing protein</fullName>
    </recommendedName>
</protein>
<evidence type="ECO:0000256" key="5">
    <source>
        <dbReference type="ARBA" id="ARBA00022840"/>
    </source>
</evidence>
<dbReference type="PANTHER" id="PTHR42711">
    <property type="entry name" value="ABC TRANSPORTER ATP-BINDING PROTEIN"/>
    <property type="match status" value="1"/>
</dbReference>
<dbReference type="InterPro" id="IPR050763">
    <property type="entry name" value="ABC_transporter_ATP-binding"/>
</dbReference>
<dbReference type="PROSITE" id="PS00211">
    <property type="entry name" value="ABC_TRANSPORTER_1"/>
    <property type="match status" value="1"/>
</dbReference>
<dbReference type="OrthoDB" id="9808363at2"/>
<dbReference type="AlphaFoldDB" id="A0A259U403"/>
<organism evidence="7 8">
    <name type="scientific">Rubricoccus marinus</name>
    <dbReference type="NCBI Taxonomy" id="716817"/>
    <lineage>
        <taxon>Bacteria</taxon>
        <taxon>Pseudomonadati</taxon>
        <taxon>Rhodothermota</taxon>
        <taxon>Rhodothermia</taxon>
        <taxon>Rhodothermales</taxon>
        <taxon>Rubricoccaceae</taxon>
        <taxon>Rubricoccus</taxon>
    </lineage>
</organism>
<evidence type="ECO:0000256" key="2">
    <source>
        <dbReference type="ARBA" id="ARBA00022448"/>
    </source>
</evidence>
<dbReference type="InterPro" id="IPR027417">
    <property type="entry name" value="P-loop_NTPase"/>
</dbReference>
<dbReference type="EMBL" id="MQWB01000001">
    <property type="protein sequence ID" value="OZC04568.1"/>
    <property type="molecule type" value="Genomic_DNA"/>
</dbReference>
<evidence type="ECO:0000256" key="4">
    <source>
        <dbReference type="ARBA" id="ARBA00022741"/>
    </source>
</evidence>
<dbReference type="GO" id="GO:0005524">
    <property type="term" value="F:ATP binding"/>
    <property type="evidence" value="ECO:0007669"/>
    <property type="project" value="UniProtKB-KW"/>
</dbReference>
<dbReference type="Pfam" id="PF00005">
    <property type="entry name" value="ABC_tran"/>
    <property type="match status" value="1"/>
</dbReference>
<dbReference type="RefSeq" id="WP_143536734.1">
    <property type="nucleotide sequence ID" value="NZ_MQWB01000001.1"/>
</dbReference>
<keyword evidence="3" id="KW-0536">Nodulation</keyword>
<dbReference type="SUPFAM" id="SSF52540">
    <property type="entry name" value="P-loop containing nucleoside triphosphate hydrolases"/>
    <property type="match status" value="1"/>
</dbReference>
<dbReference type="InterPro" id="IPR003593">
    <property type="entry name" value="AAA+_ATPase"/>
</dbReference>
<keyword evidence="4" id="KW-0547">Nucleotide-binding</keyword>
<accession>A0A259U403</accession>
<keyword evidence="5" id="KW-0067">ATP-binding</keyword>
<gene>
    <name evidence="7" type="ORF">BSZ36_03285</name>
</gene>
<evidence type="ECO:0000256" key="1">
    <source>
        <dbReference type="ARBA" id="ARBA00005417"/>
    </source>
</evidence>
<dbReference type="Proteomes" id="UP000216446">
    <property type="component" value="Unassembled WGS sequence"/>
</dbReference>
<dbReference type="GO" id="GO:0016887">
    <property type="term" value="F:ATP hydrolysis activity"/>
    <property type="evidence" value="ECO:0007669"/>
    <property type="project" value="InterPro"/>
</dbReference>
<comment type="caution">
    <text evidence="7">The sequence shown here is derived from an EMBL/GenBank/DDBJ whole genome shotgun (WGS) entry which is preliminary data.</text>
</comment>